<evidence type="ECO:0000256" key="1">
    <source>
        <dbReference type="ARBA" id="ARBA00004196"/>
    </source>
</evidence>
<feature type="domain" description="Multidrug resistance protein MdtA-like barrel-sandwich hybrid" evidence="5">
    <location>
        <begin position="76"/>
        <end position="217"/>
    </location>
</feature>
<evidence type="ECO:0000259" key="6">
    <source>
        <dbReference type="Pfam" id="PF25944"/>
    </source>
</evidence>
<dbReference type="GO" id="GO:0030313">
    <property type="term" value="C:cell envelope"/>
    <property type="evidence" value="ECO:0007669"/>
    <property type="project" value="UniProtKB-SubCell"/>
</dbReference>
<comment type="caution">
    <text evidence="8">The sequence shown here is derived from an EMBL/GenBank/DDBJ whole genome shotgun (WGS) entry which is preliminary data.</text>
</comment>
<dbReference type="NCBIfam" id="TIGR01730">
    <property type="entry name" value="RND_mfp"/>
    <property type="match status" value="1"/>
</dbReference>
<dbReference type="Pfam" id="PF25917">
    <property type="entry name" value="BSH_RND"/>
    <property type="match status" value="1"/>
</dbReference>
<dbReference type="EMBL" id="QURN01000002">
    <property type="protein sequence ID" value="RFC69068.1"/>
    <property type="molecule type" value="Genomic_DNA"/>
</dbReference>
<dbReference type="AlphaFoldDB" id="A0A371XIK7"/>
<dbReference type="Gene3D" id="2.40.420.20">
    <property type="match status" value="1"/>
</dbReference>
<dbReference type="Pfam" id="PF25967">
    <property type="entry name" value="RND-MFP_C"/>
    <property type="match status" value="1"/>
</dbReference>
<evidence type="ECO:0000256" key="2">
    <source>
        <dbReference type="ARBA" id="ARBA00009477"/>
    </source>
</evidence>
<dbReference type="Gene3D" id="1.10.287.470">
    <property type="entry name" value="Helix hairpin bin"/>
    <property type="match status" value="1"/>
</dbReference>
<accession>A0A371XIK7</accession>
<reference evidence="9" key="1">
    <citation type="submission" date="2018-08" db="EMBL/GenBank/DDBJ databases">
        <authorList>
            <person name="Im W.T."/>
        </authorList>
    </citation>
    <scope>NUCLEOTIDE SEQUENCE [LARGE SCALE GENOMIC DNA]</scope>
    <source>
        <strain evidence="9">LA-28</strain>
    </source>
</reference>
<dbReference type="Pfam" id="PF25876">
    <property type="entry name" value="HH_MFP_RND"/>
    <property type="match status" value="1"/>
</dbReference>
<dbReference type="Pfam" id="PF25944">
    <property type="entry name" value="Beta-barrel_RND"/>
    <property type="match status" value="1"/>
</dbReference>
<dbReference type="InterPro" id="IPR058627">
    <property type="entry name" value="MdtA-like_C"/>
</dbReference>
<evidence type="ECO:0000259" key="7">
    <source>
        <dbReference type="Pfam" id="PF25967"/>
    </source>
</evidence>
<dbReference type="SUPFAM" id="SSF111369">
    <property type="entry name" value="HlyD-like secretion proteins"/>
    <property type="match status" value="1"/>
</dbReference>
<dbReference type="Proteomes" id="UP000262379">
    <property type="component" value="Unassembled WGS sequence"/>
</dbReference>
<dbReference type="Gene3D" id="2.40.50.100">
    <property type="match status" value="1"/>
</dbReference>
<dbReference type="PANTHER" id="PTHR30158:SF3">
    <property type="entry name" value="MULTIDRUG EFFLUX PUMP SUBUNIT ACRA-RELATED"/>
    <property type="match status" value="1"/>
</dbReference>
<dbReference type="GO" id="GO:0005886">
    <property type="term" value="C:plasma membrane"/>
    <property type="evidence" value="ECO:0007669"/>
    <property type="project" value="TreeGrafter"/>
</dbReference>
<feature type="domain" description="Multidrug resistance protein MdtA-like alpha-helical hairpin" evidence="4">
    <location>
        <begin position="121"/>
        <end position="185"/>
    </location>
</feature>
<protein>
    <submittedName>
        <fullName evidence="8">Efflux RND transporter periplasmic adaptor subunit</fullName>
    </submittedName>
</protein>
<dbReference type="InterPro" id="IPR058625">
    <property type="entry name" value="MdtA-like_BSH"/>
</dbReference>
<keyword evidence="9" id="KW-1185">Reference proteome</keyword>
<dbReference type="InterPro" id="IPR058626">
    <property type="entry name" value="MdtA-like_b-barrel"/>
</dbReference>
<dbReference type="GO" id="GO:0022857">
    <property type="term" value="F:transmembrane transporter activity"/>
    <property type="evidence" value="ECO:0007669"/>
    <property type="project" value="InterPro"/>
</dbReference>
<sequence length="420" mass="43675">MPETGQKMQYVSTNVSNSCFIFLTAVLLQGCNDSGGNGSGRQGGAQGPAQVGVVELHQQTSPKLMELPGRVVALATAEIRPQVNGIIEEIAFKEGGSVKAGDVLYRLDNKSYTAARDASAAAVKKAEATVAGAQSTFNRTQALVDNKTASPQTLDDARSTLLQAVADQDAAQADLQAAEINLGYTEIKAPISGVIGKSAVSVGSLVTANQTDAMATVRQIEPIYVDLVDSSANLLRIREQIEEGRLGIAKADGKPTPPKVNITLETGRPYSETGTITTTDTAVSESTGTFSIRATLGNPRHILLPGMYVRASVDLGTLNDVYLVPQRAVSRNAAGKAQAYFVSQDNKAELRTLETDGSTANAWIVTAGVSEGDRLIVDGLSHISAGAAVKPVEVKIDDGGVVQPASTLPPASESDGAAGQ</sequence>
<feature type="region of interest" description="Disordered" evidence="3">
    <location>
        <begin position="400"/>
        <end position="420"/>
    </location>
</feature>
<gene>
    <name evidence="8" type="ORF">DY251_02935</name>
</gene>
<dbReference type="InterPro" id="IPR058624">
    <property type="entry name" value="MdtA-like_HH"/>
</dbReference>
<evidence type="ECO:0000313" key="9">
    <source>
        <dbReference type="Proteomes" id="UP000262379"/>
    </source>
</evidence>
<dbReference type="GO" id="GO:0046677">
    <property type="term" value="P:response to antibiotic"/>
    <property type="evidence" value="ECO:0007669"/>
    <property type="project" value="TreeGrafter"/>
</dbReference>
<evidence type="ECO:0000259" key="4">
    <source>
        <dbReference type="Pfam" id="PF25876"/>
    </source>
</evidence>
<dbReference type="PANTHER" id="PTHR30158">
    <property type="entry name" value="ACRA/E-RELATED COMPONENT OF DRUG EFFLUX TRANSPORTER"/>
    <property type="match status" value="1"/>
</dbReference>
<proteinExistence type="inferred from homology"/>
<comment type="similarity">
    <text evidence="2">Belongs to the membrane fusion protein (MFP) (TC 8.A.1) family.</text>
</comment>
<dbReference type="Gene3D" id="2.40.30.170">
    <property type="match status" value="1"/>
</dbReference>
<evidence type="ECO:0000256" key="3">
    <source>
        <dbReference type="SAM" id="MobiDB-lite"/>
    </source>
</evidence>
<evidence type="ECO:0000313" key="8">
    <source>
        <dbReference type="EMBL" id="RFC69068.1"/>
    </source>
</evidence>
<name>A0A371XIK7_9HYPH</name>
<evidence type="ECO:0000259" key="5">
    <source>
        <dbReference type="Pfam" id="PF25917"/>
    </source>
</evidence>
<feature type="domain" description="Multidrug resistance protein MdtA-like beta-barrel" evidence="6">
    <location>
        <begin position="222"/>
        <end position="317"/>
    </location>
</feature>
<dbReference type="PROSITE" id="PS51257">
    <property type="entry name" value="PROKAR_LIPOPROTEIN"/>
    <property type="match status" value="1"/>
</dbReference>
<organism evidence="8 9">
    <name type="scientific">Mesorhizobium denitrificans</name>
    <dbReference type="NCBI Taxonomy" id="2294114"/>
    <lineage>
        <taxon>Bacteria</taxon>
        <taxon>Pseudomonadati</taxon>
        <taxon>Pseudomonadota</taxon>
        <taxon>Alphaproteobacteria</taxon>
        <taxon>Hyphomicrobiales</taxon>
        <taxon>Phyllobacteriaceae</taxon>
        <taxon>Mesorhizobium</taxon>
    </lineage>
</organism>
<feature type="domain" description="Multidrug resistance protein MdtA-like C-terminal permuted SH3" evidence="7">
    <location>
        <begin position="321"/>
        <end position="380"/>
    </location>
</feature>
<comment type="subcellular location">
    <subcellularLocation>
        <location evidence="1">Cell envelope</location>
    </subcellularLocation>
</comment>
<dbReference type="InterPro" id="IPR006143">
    <property type="entry name" value="RND_pump_MFP"/>
</dbReference>